<reference evidence="1" key="2">
    <citation type="journal article" date="2011" name="J. Bacteriol.">
        <title>Long-chain N-acyl amino acid synthases are linked to the putative PEP-CTERM/exosortase protein-sorting system in Gram-negative bacteria.</title>
        <authorList>
            <person name="Craig J.W."/>
            <person name="Cherry M.A."/>
            <person name="Brady S.F."/>
        </authorList>
    </citation>
    <scope>NUCLEOTIDE SEQUENCE</scope>
</reference>
<organism evidence="1">
    <name type="scientific">uncultured bacterium CSLF43</name>
    <dbReference type="NCBI Taxonomy" id="1091575"/>
    <lineage>
        <taxon>Bacteria</taxon>
        <taxon>environmental samples</taxon>
    </lineage>
</organism>
<dbReference type="AlphaFoldDB" id="G4WW20"/>
<proteinExistence type="predicted"/>
<evidence type="ECO:0000313" key="1">
    <source>
        <dbReference type="EMBL" id="AEQ20622.1"/>
    </source>
</evidence>
<sequence>MFEIDREHPEYKSKRAALKRYRDLYAGGQEFLNNAAEYLIQRHKEPLEVYAERLQRVFYENYIGSIVDWYGATLFRREPLISYEGANEAGRRFFGELAENCDLRGSDLTSFLRKRLIEALVQGASYVLVDFPKIAKRVGTRAEEDELGASRAYLVGYGPENLTNWSYDDTGRFEWVVLRAERLRKDRPDQEWTVETTWTYYDKEQFKTYRRIAKEHEQAEIHMIDSGLHGLAKQRRVPLFQLELQEGLWLLNRAGSLQLEHFNKSNALSWALTMGLFATPVIYSDRKFNQMMGESYYIQLGPDDKFGWTEPEGRVYEIAAQNLVSLQEEIYRVCYLSQLGGPLNAATGQSGLSKVRDFSATQEVLRAIGDSVKDLTRRVLNAIEEAREDGLRIDVAGLDDFDIGDFSSDLQDAQQLLALGIDSPTLKKQIFRRLALKYLCDVRQSVKDEIAAEIDGAAS</sequence>
<reference evidence="1" key="1">
    <citation type="journal article" date="2004" name="Appl. Environ. Microbiol.">
        <title>Long-chain N-acyltyrosine synthases from environmental DNA.</title>
        <authorList>
            <person name="Brady S.F."/>
            <person name="Chao C.J."/>
            <person name="Clardy J."/>
        </authorList>
    </citation>
    <scope>NUCLEOTIDE SEQUENCE</scope>
</reference>
<accession>G4WW20</accession>
<dbReference type="EMBL" id="JF429417">
    <property type="protein sequence ID" value="AEQ20622.1"/>
    <property type="molecule type" value="Genomic_DNA"/>
</dbReference>
<name>G4WW20_9BACT</name>
<protein>
    <submittedName>
        <fullName evidence="1">Uncharacterized protein</fullName>
    </submittedName>
</protein>